<protein>
    <recommendedName>
        <fullName evidence="3">DDE-1 domain-containing protein</fullName>
    </recommendedName>
</protein>
<dbReference type="EMBL" id="JBBPBM010000005">
    <property type="protein sequence ID" value="KAK8584200.1"/>
    <property type="molecule type" value="Genomic_DNA"/>
</dbReference>
<dbReference type="Proteomes" id="UP001472677">
    <property type="component" value="Unassembled WGS sequence"/>
</dbReference>
<sequence length="83" mass="9586">MTLLDNCSFHNQVDMWQRVDKNINFIFAQAIEETGKLYEKNILAKKMGLQKSNAKSQTLEKEMDVRRQKLAEAPNSIEALEEA</sequence>
<reference evidence="1 2" key="1">
    <citation type="journal article" date="2024" name="G3 (Bethesda)">
        <title>Genome assembly of Hibiscus sabdariffa L. provides insights into metabolisms of medicinal natural products.</title>
        <authorList>
            <person name="Kim T."/>
        </authorList>
    </citation>
    <scope>NUCLEOTIDE SEQUENCE [LARGE SCALE GENOMIC DNA]</scope>
    <source>
        <strain evidence="1">TK-2024</strain>
        <tissue evidence="1">Old leaves</tissue>
    </source>
</reference>
<proteinExistence type="predicted"/>
<name>A0ABR2FPZ4_9ROSI</name>
<evidence type="ECO:0008006" key="3">
    <source>
        <dbReference type="Google" id="ProtNLM"/>
    </source>
</evidence>
<gene>
    <name evidence="1" type="ORF">V6N12_068447</name>
</gene>
<comment type="caution">
    <text evidence="1">The sequence shown here is derived from an EMBL/GenBank/DDBJ whole genome shotgun (WGS) entry which is preliminary data.</text>
</comment>
<keyword evidence="2" id="KW-1185">Reference proteome</keyword>
<accession>A0ABR2FPZ4</accession>
<evidence type="ECO:0000313" key="1">
    <source>
        <dbReference type="EMBL" id="KAK8584200.1"/>
    </source>
</evidence>
<evidence type="ECO:0000313" key="2">
    <source>
        <dbReference type="Proteomes" id="UP001472677"/>
    </source>
</evidence>
<organism evidence="1 2">
    <name type="scientific">Hibiscus sabdariffa</name>
    <name type="common">roselle</name>
    <dbReference type="NCBI Taxonomy" id="183260"/>
    <lineage>
        <taxon>Eukaryota</taxon>
        <taxon>Viridiplantae</taxon>
        <taxon>Streptophyta</taxon>
        <taxon>Embryophyta</taxon>
        <taxon>Tracheophyta</taxon>
        <taxon>Spermatophyta</taxon>
        <taxon>Magnoliopsida</taxon>
        <taxon>eudicotyledons</taxon>
        <taxon>Gunneridae</taxon>
        <taxon>Pentapetalae</taxon>
        <taxon>rosids</taxon>
        <taxon>malvids</taxon>
        <taxon>Malvales</taxon>
        <taxon>Malvaceae</taxon>
        <taxon>Malvoideae</taxon>
        <taxon>Hibiscus</taxon>
    </lineage>
</organism>